<dbReference type="EMBL" id="MU003496">
    <property type="protein sequence ID" value="KAF2475074.1"/>
    <property type="molecule type" value="Genomic_DNA"/>
</dbReference>
<comment type="caution">
    <text evidence="1">The sequence shown here is derived from an EMBL/GenBank/DDBJ whole genome shotgun (WGS) entry which is preliminary data.</text>
</comment>
<evidence type="ECO:0000313" key="2">
    <source>
        <dbReference type="Proteomes" id="UP000799755"/>
    </source>
</evidence>
<accession>A0ACB6R746</accession>
<organism evidence="1 2">
    <name type="scientific">Lindgomyces ingoldianus</name>
    <dbReference type="NCBI Taxonomy" id="673940"/>
    <lineage>
        <taxon>Eukaryota</taxon>
        <taxon>Fungi</taxon>
        <taxon>Dikarya</taxon>
        <taxon>Ascomycota</taxon>
        <taxon>Pezizomycotina</taxon>
        <taxon>Dothideomycetes</taxon>
        <taxon>Pleosporomycetidae</taxon>
        <taxon>Pleosporales</taxon>
        <taxon>Lindgomycetaceae</taxon>
        <taxon>Lindgomyces</taxon>
    </lineage>
</organism>
<evidence type="ECO:0000313" key="1">
    <source>
        <dbReference type="EMBL" id="KAF2475074.1"/>
    </source>
</evidence>
<gene>
    <name evidence="1" type="ORF">BDR25DRAFT_300939</name>
</gene>
<proteinExistence type="predicted"/>
<sequence length="265" mass="29243">MPPFHFSSTSRALFRVFVAPNLAASCRTAVSPTHSFFPAPHAALALPGLPLTPIRTKVFKKDTQRHALSDAYTLDTAINSPTINLVDLRGQFHRRTALTSALASLDRNLYHILQVSPGKVDAWGTPDPENPPTCKVISKMDLRQQHKTKLDIGRKQKRGGGAGPSMKNLELNWAIDANDLRHRLEKMKGFLREGRKVEVLLGPKRRGRVATAVECRSVLEKVREAVEESKGAVETKDPDGKVGGVMTLVFEGKVEKVEKRKGQGE</sequence>
<name>A0ACB6R746_9PLEO</name>
<keyword evidence="2" id="KW-1185">Reference proteome</keyword>
<reference evidence="1" key="1">
    <citation type="journal article" date="2020" name="Stud. Mycol.">
        <title>101 Dothideomycetes genomes: a test case for predicting lifestyles and emergence of pathogens.</title>
        <authorList>
            <person name="Haridas S."/>
            <person name="Albert R."/>
            <person name="Binder M."/>
            <person name="Bloem J."/>
            <person name="Labutti K."/>
            <person name="Salamov A."/>
            <person name="Andreopoulos B."/>
            <person name="Baker S."/>
            <person name="Barry K."/>
            <person name="Bills G."/>
            <person name="Bluhm B."/>
            <person name="Cannon C."/>
            <person name="Castanera R."/>
            <person name="Culley D."/>
            <person name="Daum C."/>
            <person name="Ezra D."/>
            <person name="Gonzalez J."/>
            <person name="Henrissat B."/>
            <person name="Kuo A."/>
            <person name="Liang C."/>
            <person name="Lipzen A."/>
            <person name="Lutzoni F."/>
            <person name="Magnuson J."/>
            <person name="Mondo S."/>
            <person name="Nolan M."/>
            <person name="Ohm R."/>
            <person name="Pangilinan J."/>
            <person name="Park H.-J."/>
            <person name="Ramirez L."/>
            <person name="Alfaro M."/>
            <person name="Sun H."/>
            <person name="Tritt A."/>
            <person name="Yoshinaga Y."/>
            <person name="Zwiers L.-H."/>
            <person name="Turgeon B."/>
            <person name="Goodwin S."/>
            <person name="Spatafora J."/>
            <person name="Crous P."/>
            <person name="Grigoriev I."/>
        </authorList>
    </citation>
    <scope>NUCLEOTIDE SEQUENCE</scope>
    <source>
        <strain evidence="1">ATCC 200398</strain>
    </source>
</reference>
<dbReference type="Proteomes" id="UP000799755">
    <property type="component" value="Unassembled WGS sequence"/>
</dbReference>
<protein>
    <submittedName>
        <fullName evidence="1">Uncharacterized protein</fullName>
    </submittedName>
</protein>